<evidence type="ECO:0000313" key="2">
    <source>
        <dbReference type="Proteomes" id="UP000822688"/>
    </source>
</evidence>
<sequence length="172" mass="18644">MHHPHPPPNPATTTPAVVEACSASTHRPTSKLTHAAPPAHLQVRRIVCPFVLPSCSHGKPPPKILNGCCFHHQPLPTLATAVCHMVPLHFFCILSRLNKQPLHSHAGQVLLEKVRLPGANVRLLSKCNPPLCMHLAVVCPLRTLLCWVGSRCTSEAEGKHDSSATDVAHMPK</sequence>
<reference evidence="1" key="1">
    <citation type="submission" date="2020-06" db="EMBL/GenBank/DDBJ databases">
        <title>WGS assembly of Ceratodon purpureus strain R40.</title>
        <authorList>
            <person name="Carey S.B."/>
            <person name="Jenkins J."/>
            <person name="Shu S."/>
            <person name="Lovell J.T."/>
            <person name="Sreedasyam A."/>
            <person name="Maumus F."/>
            <person name="Tiley G.P."/>
            <person name="Fernandez-Pozo N."/>
            <person name="Barry K."/>
            <person name="Chen C."/>
            <person name="Wang M."/>
            <person name="Lipzen A."/>
            <person name="Daum C."/>
            <person name="Saski C.A."/>
            <person name="Payton A.C."/>
            <person name="Mcbreen J.C."/>
            <person name="Conrad R.E."/>
            <person name="Kollar L.M."/>
            <person name="Olsson S."/>
            <person name="Huttunen S."/>
            <person name="Landis J.B."/>
            <person name="Wickett N.J."/>
            <person name="Johnson M.G."/>
            <person name="Rensing S.A."/>
            <person name="Grimwood J."/>
            <person name="Schmutz J."/>
            <person name="Mcdaniel S.F."/>
        </authorList>
    </citation>
    <scope>NUCLEOTIDE SEQUENCE</scope>
    <source>
        <strain evidence="1">R40</strain>
    </source>
</reference>
<protein>
    <submittedName>
        <fullName evidence="1">Uncharacterized protein</fullName>
    </submittedName>
</protein>
<dbReference type="AlphaFoldDB" id="A0A8T0HMT6"/>
<proteinExistence type="predicted"/>
<evidence type="ECO:0000313" key="1">
    <source>
        <dbReference type="EMBL" id="KAG0572127.1"/>
    </source>
</evidence>
<dbReference type="EMBL" id="CM026426">
    <property type="protein sequence ID" value="KAG0572127.1"/>
    <property type="molecule type" value="Genomic_DNA"/>
</dbReference>
<comment type="caution">
    <text evidence="1">The sequence shown here is derived from an EMBL/GenBank/DDBJ whole genome shotgun (WGS) entry which is preliminary data.</text>
</comment>
<name>A0A8T0HMT6_CERPU</name>
<keyword evidence="2" id="KW-1185">Reference proteome</keyword>
<organism evidence="1 2">
    <name type="scientific">Ceratodon purpureus</name>
    <name type="common">Fire moss</name>
    <name type="synonym">Dicranum purpureum</name>
    <dbReference type="NCBI Taxonomy" id="3225"/>
    <lineage>
        <taxon>Eukaryota</taxon>
        <taxon>Viridiplantae</taxon>
        <taxon>Streptophyta</taxon>
        <taxon>Embryophyta</taxon>
        <taxon>Bryophyta</taxon>
        <taxon>Bryophytina</taxon>
        <taxon>Bryopsida</taxon>
        <taxon>Dicranidae</taxon>
        <taxon>Pseudoditrichales</taxon>
        <taxon>Ditrichaceae</taxon>
        <taxon>Ceratodon</taxon>
    </lineage>
</organism>
<gene>
    <name evidence="1" type="ORF">KC19_VG070500</name>
</gene>
<dbReference type="Proteomes" id="UP000822688">
    <property type="component" value="Chromosome V"/>
</dbReference>
<accession>A0A8T0HMT6</accession>